<dbReference type="KEGG" id="jre:108995704"/>
<dbReference type="RefSeq" id="XP_035542375.1">
    <property type="nucleotide sequence ID" value="XM_035686482.1"/>
</dbReference>
<dbReference type="AlphaFoldDB" id="A0A6P9E2S5"/>
<dbReference type="InterPro" id="IPR011598">
    <property type="entry name" value="bHLH_dom"/>
</dbReference>
<dbReference type="Pfam" id="PF22754">
    <property type="entry name" value="bHLH-TF_ACT-like_plant"/>
    <property type="match status" value="1"/>
</dbReference>
<evidence type="ECO:0000256" key="2">
    <source>
        <dbReference type="ARBA" id="ARBA00023015"/>
    </source>
</evidence>
<keyword evidence="5" id="KW-1185">Reference proteome</keyword>
<protein>
    <submittedName>
        <fullName evidence="6">Transcription factor bHLH25-like</fullName>
    </submittedName>
</protein>
<evidence type="ECO:0000313" key="5">
    <source>
        <dbReference type="Proteomes" id="UP000235220"/>
    </source>
</evidence>
<dbReference type="PANTHER" id="PTHR45959">
    <property type="entry name" value="BHLH TRANSCRIPTION FACTOR"/>
    <property type="match status" value="1"/>
</dbReference>
<dbReference type="SUPFAM" id="SSF47459">
    <property type="entry name" value="HLH, helix-loop-helix DNA-binding domain"/>
    <property type="match status" value="1"/>
</dbReference>
<dbReference type="GO" id="GO:0046983">
    <property type="term" value="F:protein dimerization activity"/>
    <property type="evidence" value="ECO:0007669"/>
    <property type="project" value="InterPro"/>
</dbReference>
<name>A0A6P9E2S5_JUGRE</name>
<dbReference type="InterPro" id="IPR036638">
    <property type="entry name" value="HLH_DNA-bd_sf"/>
</dbReference>
<dbReference type="Gramene" id="Jr16_21000_p1">
    <property type="protein sequence ID" value="cds.Jr16_21000_p1"/>
    <property type="gene ID" value="Jr16_21000"/>
</dbReference>
<dbReference type="FunCoup" id="A0A6P9E2S5">
    <property type="interactions" value="144"/>
</dbReference>
<dbReference type="InterPro" id="IPR052610">
    <property type="entry name" value="bHLH_transcription_regulator"/>
</dbReference>
<gene>
    <name evidence="6" type="primary">LOC108995704</name>
</gene>
<comment type="subcellular location">
    <subcellularLocation>
        <location evidence="1">Nucleus</location>
    </subcellularLocation>
</comment>
<accession>A0A6P9E2S5</accession>
<dbReference type="SMART" id="SM00353">
    <property type="entry name" value="HLH"/>
    <property type="match status" value="1"/>
</dbReference>
<dbReference type="Proteomes" id="UP000235220">
    <property type="component" value="Chromosome 16"/>
</dbReference>
<dbReference type="Pfam" id="PF00010">
    <property type="entry name" value="HLH"/>
    <property type="match status" value="1"/>
</dbReference>
<sequence>MEISSIRGLTHEMDMEDPRFISQWHMNYVDELSIPPLAATFEEESLQQYPFTHPNFNLRNHDMAASRTGIDAPMKMLKPNSWNSSKLEHVSYPQHSPSQNVLSFANANYANQMGILNPKEEAAVCFKRMNTLPSDILISQDSLGNQDYGLKACQGGRRIRRSTRHSQTPDHVIAERKRREKLSQRFIALSALVPGLKKMDKASVLGDAIKYLQQLQERVKTLEEQTKKRNIESAVFVKKSQLFVDGDNSSSGENFSSDPLDEHLPEIEARFCDKNVLIRVHCEKRKGVLEKLIAEIEMLHLTVINSSVITFGSSALDITIIAQMDEGFSMTVKDLVRSLRSAFESIM</sequence>
<dbReference type="GO" id="GO:0005634">
    <property type="term" value="C:nucleus"/>
    <property type="evidence" value="ECO:0007669"/>
    <property type="project" value="UniProtKB-SubCell"/>
</dbReference>
<dbReference type="Gene3D" id="4.10.280.10">
    <property type="entry name" value="Helix-loop-helix DNA-binding domain"/>
    <property type="match status" value="1"/>
</dbReference>
<reference evidence="6" key="1">
    <citation type="submission" date="2025-08" db="UniProtKB">
        <authorList>
            <consortium name="RefSeq"/>
        </authorList>
    </citation>
    <scope>IDENTIFICATION</scope>
    <source>
        <tissue evidence="6">Leaves</tissue>
    </source>
</reference>
<keyword evidence="2" id="KW-0805">Transcription regulation</keyword>
<keyword evidence="3" id="KW-0804">Transcription</keyword>
<dbReference type="InterPro" id="IPR054502">
    <property type="entry name" value="bHLH-TF_ACT-like_plant"/>
</dbReference>
<dbReference type="OrthoDB" id="690068at2759"/>
<dbReference type="GeneID" id="108995704"/>
<proteinExistence type="predicted"/>
<dbReference type="PROSITE" id="PS50888">
    <property type="entry name" value="BHLH"/>
    <property type="match status" value="1"/>
</dbReference>
<dbReference type="CDD" id="cd11452">
    <property type="entry name" value="bHLH_AtNAI1_like"/>
    <property type="match status" value="1"/>
</dbReference>
<keyword evidence="4" id="KW-0539">Nucleus</keyword>
<evidence type="ECO:0000313" key="6">
    <source>
        <dbReference type="RefSeq" id="XP_035542375.1"/>
    </source>
</evidence>
<evidence type="ECO:0000256" key="4">
    <source>
        <dbReference type="ARBA" id="ARBA00023242"/>
    </source>
</evidence>
<evidence type="ECO:0000256" key="3">
    <source>
        <dbReference type="ARBA" id="ARBA00023163"/>
    </source>
</evidence>
<dbReference type="PANTHER" id="PTHR45959:SF25">
    <property type="entry name" value="BASIC HELIX LOOP HELIX (BHLH) DNA-BINDING FAMILY PROTEIN"/>
    <property type="match status" value="1"/>
</dbReference>
<dbReference type="GO" id="GO:0080090">
    <property type="term" value="P:regulation of primary metabolic process"/>
    <property type="evidence" value="ECO:0007669"/>
    <property type="project" value="UniProtKB-ARBA"/>
</dbReference>
<organism evidence="5 6">
    <name type="scientific">Juglans regia</name>
    <name type="common">English walnut</name>
    <dbReference type="NCBI Taxonomy" id="51240"/>
    <lineage>
        <taxon>Eukaryota</taxon>
        <taxon>Viridiplantae</taxon>
        <taxon>Streptophyta</taxon>
        <taxon>Embryophyta</taxon>
        <taxon>Tracheophyta</taxon>
        <taxon>Spermatophyta</taxon>
        <taxon>Magnoliopsida</taxon>
        <taxon>eudicotyledons</taxon>
        <taxon>Gunneridae</taxon>
        <taxon>Pentapetalae</taxon>
        <taxon>rosids</taxon>
        <taxon>fabids</taxon>
        <taxon>Fagales</taxon>
        <taxon>Juglandaceae</taxon>
        <taxon>Juglans</taxon>
    </lineage>
</organism>
<evidence type="ECO:0000256" key="1">
    <source>
        <dbReference type="ARBA" id="ARBA00004123"/>
    </source>
</evidence>